<dbReference type="GO" id="GO:0052150">
    <property type="term" value="P:symbiont-mediated perturbation of host apoptosis"/>
    <property type="evidence" value="ECO:0007669"/>
    <property type="project" value="UniProtKB-KW"/>
</dbReference>
<accession>A0A097IW85</accession>
<comment type="subcellular location">
    <subcellularLocation>
        <location evidence="2">Host cytoplasm</location>
    </subcellularLocation>
    <subcellularLocation>
        <location evidence="1">Host nucleus</location>
    </subcellularLocation>
</comment>
<evidence type="ECO:0000256" key="3">
    <source>
        <dbReference type="ARBA" id="ARBA00008605"/>
    </source>
</evidence>
<dbReference type="SUPFAM" id="SSF51126">
    <property type="entry name" value="Pectin lyase-like"/>
    <property type="match status" value="1"/>
</dbReference>
<evidence type="ECO:0000313" key="14">
    <source>
        <dbReference type="Proteomes" id="UP000128946"/>
    </source>
</evidence>
<evidence type="ECO:0000256" key="5">
    <source>
        <dbReference type="ARBA" id="ARBA00022518"/>
    </source>
</evidence>
<evidence type="ECO:0000256" key="9">
    <source>
        <dbReference type="ARBA" id="ARBA00031863"/>
    </source>
</evidence>
<evidence type="ECO:0000256" key="11">
    <source>
        <dbReference type="ARBA" id="ARBA00046912"/>
    </source>
</evidence>
<dbReference type="Proteomes" id="UP000128946">
    <property type="component" value="Segment"/>
</dbReference>
<keyword evidence="7" id="KW-1119">Modulation of host cell apoptosis by virus</keyword>
<comment type="subunit">
    <text evidence="11">Interacts with host PML-4 and PML-5; this interaction promotes efficient subnuclear targeting of E1B-55K to PML nuclear bodies. Interacts with E4-ORF3 protein. Interacts with E4-ORF6 protein.</text>
</comment>
<evidence type="ECO:0000256" key="8">
    <source>
        <dbReference type="ARBA" id="ARBA00030428"/>
    </source>
</evidence>
<protein>
    <recommendedName>
        <fullName evidence="4">E1B 55 kDa protein</fullName>
    </recommendedName>
    <alternativeName>
        <fullName evidence="8">E1B protein, large T-antigen</fullName>
    </alternativeName>
    <alternativeName>
        <fullName evidence="9">E1B-495R</fullName>
    </alternativeName>
</protein>
<evidence type="ECO:0000313" key="13">
    <source>
        <dbReference type="EMBL" id="AIT70970.1"/>
    </source>
</evidence>
<proteinExistence type="inferred from homology"/>
<dbReference type="KEGG" id="vg:22220246"/>
<evidence type="ECO:0000256" key="6">
    <source>
        <dbReference type="ARBA" id="ARBA00023200"/>
    </source>
</evidence>
<dbReference type="Pfam" id="PF01696">
    <property type="entry name" value="Adeno_E1B_55K"/>
    <property type="match status" value="1"/>
</dbReference>
<dbReference type="RefSeq" id="YP_009109570.1">
    <property type="nucleotide sequence ID" value="NC_025678.1"/>
</dbReference>
<sequence length="498" mass="55757">MEGLHEEGEDLHLLAGAAVAAAVANQPPEAVGNANGRQGLPVRGREPQGGHGSPERELSDDQEVPPSVGPVPDPFPELRRHLMRSPNEPVEEDAGEGSSGAQRGVKRPREGRTVEGVMSELTLSLMTRKRTESKWYREVWEEFRTGDMYLQTKYTFEQIYTKWLNADDDWEEALTQYGKVALRPDTKYRLTKKVELRTCAYVIGNGAQVQIDMPERVAFACNMVNMGPGIVGMGGIIFHNVRFYGESFNGMVIMANTTVLLHGCYFFGFNNTVVEVWGHCKIRGCTFYGCWKAVASRPKSDISVKKCLFERCTLGICVEGKGRIFNNVASENGCFALIKGFAALKFNMICGQSLTERTYQMLTCADGNVHLLKTVHIAGHARKPWPVFEHNVLTRCSVHLGPRRGIFIPHQCNFSHTNVLVETDAVTRFSLTGVFDMSVVVYKILRYDESKARCRSCECGGKHLRNYPVIVDVTEEVRMDHLQHSCARADYSTDEDTE</sequence>
<dbReference type="GeneID" id="22220246"/>
<evidence type="ECO:0000256" key="12">
    <source>
        <dbReference type="SAM" id="MobiDB-lite"/>
    </source>
</evidence>
<dbReference type="InterPro" id="IPR011050">
    <property type="entry name" value="Pectin_lyase_fold/virulence"/>
</dbReference>
<comment type="function">
    <text evidence="10">Plays a major role to prevent cellular inhibition of viral genome replication. Assembles an SCF-like E3 ubiquitin ligase complex based on the cellular proteins ELOB, ELOC, CUL5 and RBX1, in cooperation with viral E4orf6. This viral RING-type ligase ubiquitinates cellular substrates and targets them to proteasomal degradation: TP53/p53, LIG4, MRE11-RAD50-NBS1 (MRN) complex, ITGA3, DAXX and BLM. E1B-55K probably acts as the substrate-specific adapter of the SCF-like E3 ubiquitin ligase complex. Degradation of host TP53/p53 activity is essential for preventing E1A-induced TP53 accumulation that would otherwise lead to cell apoptosis and growth arrest. E1B-55K also inactivates TP53 transcription-factor activity by binding its transactivation domain. E1B-55K also functions as a SUMO1 E3 ligase for TP53 which causes the latter to be sequestered in promyelocytic leukemia (PML) nuclear bodies thereby contributing to maximal inhibition of TP53 function.</text>
</comment>
<reference evidence="13 14" key="1">
    <citation type="submission" date="2014-07" db="EMBL/GenBank/DDBJ databases">
        <title>Full genome sequence analysis of a novel adenovirus of rhesus macaque origin indicates a new simian adenovirus serotype and species.</title>
        <authorList>
            <person name="Malouli D."/>
            <person name="Howell G.L."/>
            <person name="Legasse A.W."/>
            <person name="Kahl C."/>
            <person name="Axthelm M.K."/>
            <person name="Hansen S.G."/>
            <person name="Frueh K."/>
        </authorList>
    </citation>
    <scope>NUCLEOTIDE SEQUENCE [LARGE SCALE GENOMIC DNA]</scope>
    <source>
        <strain evidence="13">23336</strain>
    </source>
</reference>
<comment type="similarity">
    <text evidence="3">Belongs to the adenoviridae E1B 55 kDa protein family.</text>
</comment>
<evidence type="ECO:0000256" key="10">
    <source>
        <dbReference type="ARBA" id="ARBA00046084"/>
    </source>
</evidence>
<evidence type="ECO:0000256" key="2">
    <source>
        <dbReference type="ARBA" id="ARBA00004192"/>
    </source>
</evidence>
<keyword evidence="5" id="KW-0244">Early protein</keyword>
<name>A0A097IW85_9ADEN</name>
<organism evidence="13 14">
    <name type="scientific">Simian adenovirus DM-2014</name>
    <dbReference type="NCBI Taxonomy" id="1560346"/>
    <lineage>
        <taxon>Viruses</taxon>
        <taxon>Varidnaviria</taxon>
        <taxon>Bamfordvirae</taxon>
        <taxon>Preplasmiviricota</taxon>
        <taxon>Polisuviricotina</taxon>
        <taxon>Pharingeaviricetes</taxon>
        <taxon>Rowavirales</taxon>
        <taxon>Adenoviridae</taxon>
        <taxon>Mastadenovirus</taxon>
        <taxon>Mastadenovirus rhesi</taxon>
        <taxon>Simian mastadenovirus H</taxon>
        <taxon>simian adenovirus 54</taxon>
    </lineage>
</organism>
<feature type="compositionally biased region" description="Basic and acidic residues" evidence="12">
    <location>
        <begin position="43"/>
        <end position="59"/>
    </location>
</feature>
<evidence type="ECO:0000256" key="1">
    <source>
        <dbReference type="ARBA" id="ARBA00004147"/>
    </source>
</evidence>
<dbReference type="EMBL" id="KM190146">
    <property type="protein sequence ID" value="AIT70970.1"/>
    <property type="molecule type" value="Genomic_DNA"/>
</dbReference>
<keyword evidence="14" id="KW-1185">Reference proteome</keyword>
<dbReference type="GO" id="GO:0030430">
    <property type="term" value="C:host cell cytoplasm"/>
    <property type="evidence" value="ECO:0007669"/>
    <property type="project" value="UniProtKB-SubCell"/>
</dbReference>
<dbReference type="OrthoDB" id="3297at10239"/>
<dbReference type="InterPro" id="IPR002612">
    <property type="entry name" value="Adeno_E1B_55kDa"/>
</dbReference>
<feature type="region of interest" description="Disordered" evidence="12">
    <location>
        <begin position="28"/>
        <end position="114"/>
    </location>
</feature>
<keyword evidence="6" id="KW-1035">Host cytoplasm</keyword>
<evidence type="ECO:0000256" key="7">
    <source>
        <dbReference type="ARBA" id="ARBA00023323"/>
    </source>
</evidence>
<dbReference type="GO" id="GO:0042025">
    <property type="term" value="C:host cell nucleus"/>
    <property type="evidence" value="ECO:0007669"/>
    <property type="project" value="UniProtKB-SubCell"/>
</dbReference>
<keyword evidence="7" id="KW-0945">Host-virus interaction</keyword>
<evidence type="ECO:0000256" key="4">
    <source>
        <dbReference type="ARBA" id="ARBA00022118"/>
    </source>
</evidence>